<dbReference type="PIRSF" id="PIRSF016262">
    <property type="entry name" value="LPLase"/>
    <property type="match status" value="1"/>
</dbReference>
<comment type="similarity">
    <text evidence="5">Belongs to the LipB family.</text>
</comment>
<dbReference type="InterPro" id="IPR045864">
    <property type="entry name" value="aa-tRNA-synth_II/BPL/LPL"/>
</dbReference>
<dbReference type="KEGG" id="llu:AKJ09_10246"/>
<accession>A0A0K1QCX8</accession>
<evidence type="ECO:0000256" key="4">
    <source>
        <dbReference type="ARBA" id="ARBA00024732"/>
    </source>
</evidence>
<feature type="site" description="Lowers pKa of active site Cys" evidence="8">
    <location>
        <position position="139"/>
    </location>
</feature>
<keyword evidence="2 5" id="KW-0808">Transferase</keyword>
<organism evidence="10 11">
    <name type="scientific">Labilithrix luteola</name>
    <dbReference type="NCBI Taxonomy" id="1391654"/>
    <lineage>
        <taxon>Bacteria</taxon>
        <taxon>Pseudomonadati</taxon>
        <taxon>Myxococcota</taxon>
        <taxon>Polyangia</taxon>
        <taxon>Polyangiales</taxon>
        <taxon>Labilitrichaceae</taxon>
        <taxon>Labilithrix</taxon>
    </lineage>
</organism>
<evidence type="ECO:0000256" key="7">
    <source>
        <dbReference type="PIRSR" id="PIRSR016262-2"/>
    </source>
</evidence>
<dbReference type="PROSITE" id="PS51733">
    <property type="entry name" value="BPL_LPL_CATALYTIC"/>
    <property type="match status" value="1"/>
</dbReference>
<dbReference type="SUPFAM" id="SSF55681">
    <property type="entry name" value="Class II aaRS and biotin synthetases"/>
    <property type="match status" value="1"/>
</dbReference>
<evidence type="ECO:0000256" key="6">
    <source>
        <dbReference type="PIRSR" id="PIRSR016262-1"/>
    </source>
</evidence>
<reference evidence="10 11" key="1">
    <citation type="submission" date="2015-08" db="EMBL/GenBank/DDBJ databases">
        <authorList>
            <person name="Babu N.S."/>
            <person name="Beckwith C.J."/>
            <person name="Beseler K.G."/>
            <person name="Brison A."/>
            <person name="Carone J.V."/>
            <person name="Caskin T.P."/>
            <person name="Diamond M."/>
            <person name="Durham M.E."/>
            <person name="Foxe J.M."/>
            <person name="Go M."/>
            <person name="Henderson B.A."/>
            <person name="Jones I.B."/>
            <person name="McGettigan J.A."/>
            <person name="Micheletti S.J."/>
            <person name="Nasrallah M.E."/>
            <person name="Ortiz D."/>
            <person name="Piller C.R."/>
            <person name="Privatt S.R."/>
            <person name="Schneider S.L."/>
            <person name="Sharp S."/>
            <person name="Smith T.C."/>
            <person name="Stanton J.D."/>
            <person name="Ullery H.E."/>
            <person name="Wilson R.J."/>
            <person name="Serrano M.G."/>
            <person name="Buck G."/>
            <person name="Lee V."/>
            <person name="Wang Y."/>
            <person name="Carvalho R."/>
            <person name="Voegtly L."/>
            <person name="Shi R."/>
            <person name="Duckworth R."/>
            <person name="Johnson A."/>
            <person name="Loviza R."/>
            <person name="Walstead R."/>
            <person name="Shah Z."/>
            <person name="Kiflezghi M."/>
            <person name="Wade K."/>
            <person name="Ball S.L."/>
            <person name="Bradley K.W."/>
            <person name="Asai D.J."/>
            <person name="Bowman C.A."/>
            <person name="Russell D.A."/>
            <person name="Pope W.H."/>
            <person name="Jacobs-Sera D."/>
            <person name="Hendrix R.W."/>
            <person name="Hatfull G.F."/>
        </authorList>
    </citation>
    <scope>NUCLEOTIDE SEQUENCE [LARGE SCALE GENOMIC DNA]</scope>
    <source>
        <strain evidence="10 11">DSM 27648</strain>
    </source>
</reference>
<protein>
    <recommendedName>
        <fullName evidence="5">Octanoyltransferase</fullName>
        <ecNumber evidence="5">2.3.1.181</ecNumber>
    </recommendedName>
</protein>
<comment type="catalytic activity">
    <reaction evidence="5">
        <text>octanoyl-[ACP] + L-lysyl-[protein] = N(6)-octanoyl-L-lysyl-[protein] + holo-[ACP] + H(+)</text>
        <dbReference type="Rhea" id="RHEA:17665"/>
        <dbReference type="Rhea" id="RHEA-COMP:9636"/>
        <dbReference type="Rhea" id="RHEA-COMP:9685"/>
        <dbReference type="Rhea" id="RHEA-COMP:9752"/>
        <dbReference type="Rhea" id="RHEA-COMP:9928"/>
        <dbReference type="ChEBI" id="CHEBI:15378"/>
        <dbReference type="ChEBI" id="CHEBI:29969"/>
        <dbReference type="ChEBI" id="CHEBI:64479"/>
        <dbReference type="ChEBI" id="CHEBI:78463"/>
        <dbReference type="ChEBI" id="CHEBI:78809"/>
        <dbReference type="EC" id="2.3.1.181"/>
    </reaction>
</comment>
<keyword evidence="11" id="KW-1185">Reference proteome</keyword>
<dbReference type="EC" id="2.3.1.181" evidence="5"/>
<feature type="active site" description="Acyl-thioester intermediate" evidence="6">
    <location>
        <position position="173"/>
    </location>
</feature>
<gene>
    <name evidence="10" type="ORF">AKJ09_10246</name>
</gene>
<dbReference type="PANTHER" id="PTHR10993:SF7">
    <property type="entry name" value="LIPOYLTRANSFERASE 2, MITOCHONDRIAL-RELATED"/>
    <property type="match status" value="1"/>
</dbReference>
<dbReference type="AlphaFoldDB" id="A0A0K1QCX8"/>
<feature type="binding site" evidence="7">
    <location>
        <begin position="155"/>
        <end position="157"/>
    </location>
    <ligand>
        <name>substrate</name>
    </ligand>
</feature>
<dbReference type="CDD" id="cd16444">
    <property type="entry name" value="LipB"/>
    <property type="match status" value="1"/>
</dbReference>
<evidence type="ECO:0000256" key="1">
    <source>
        <dbReference type="ARBA" id="ARBA00004821"/>
    </source>
</evidence>
<dbReference type="PATRIC" id="fig|1391654.3.peg.10383"/>
<dbReference type="InterPro" id="IPR020605">
    <property type="entry name" value="Octanoyltransferase_CS"/>
</dbReference>
<comment type="function">
    <text evidence="4 5">Catalyzes the transfer of endogenously produced octanoic acid from octanoyl-acyl-carrier-protein onto the lipoyl domains of lipoate-dependent enzymes. Lipoyl-ACP can also act as a substrate although octanoyl-ACP is likely to be the physiological substrate.</text>
</comment>
<dbReference type="Pfam" id="PF21948">
    <property type="entry name" value="LplA-B_cat"/>
    <property type="match status" value="1"/>
</dbReference>
<dbReference type="STRING" id="1391654.AKJ09_10246"/>
<proteinExistence type="inferred from homology"/>
<evidence type="ECO:0000313" key="10">
    <source>
        <dbReference type="EMBL" id="AKV03583.1"/>
    </source>
</evidence>
<dbReference type="EMBL" id="CP012333">
    <property type="protein sequence ID" value="AKV03583.1"/>
    <property type="molecule type" value="Genomic_DNA"/>
</dbReference>
<dbReference type="Proteomes" id="UP000064967">
    <property type="component" value="Chromosome"/>
</dbReference>
<feature type="binding site" evidence="7">
    <location>
        <begin position="48"/>
        <end position="55"/>
    </location>
    <ligand>
        <name>substrate</name>
    </ligand>
</feature>
<dbReference type="InterPro" id="IPR004143">
    <property type="entry name" value="BPL_LPL_catalytic"/>
</dbReference>
<evidence type="ECO:0000259" key="9">
    <source>
        <dbReference type="PROSITE" id="PS51733"/>
    </source>
</evidence>
<sequence>MKKEIGDTLLLLEHDSVITLGRGAKSENVLAGEDQRRELGVDLFETGRGGDVTFHGPGQLVAYPIIDLKPDRCDVRKYVRDLAEVMIGIARDHGVAAGVVPGDAKLIGVWTNTNDPKNWSDERAEAAARFEPNGFQLGKIGAIGVRLSRWVTMHGFAFNGATDLSNFNLIVPCGIQRHGVTSLRALGIESPPVEKLAQQSLAHFERIFDSKLHEADPGVLSSFM</sequence>
<evidence type="ECO:0000256" key="2">
    <source>
        <dbReference type="ARBA" id="ARBA00022679"/>
    </source>
</evidence>
<evidence type="ECO:0000313" key="11">
    <source>
        <dbReference type="Proteomes" id="UP000064967"/>
    </source>
</evidence>
<comment type="pathway">
    <text evidence="1 5">Protein modification; protein lipoylation via endogenous pathway; protein N(6)-(lipoyl)lysine from octanoyl-[acyl-carrier-protein]: step 1/2.</text>
</comment>
<dbReference type="GO" id="GO:0009249">
    <property type="term" value="P:protein lipoylation"/>
    <property type="evidence" value="ECO:0007669"/>
    <property type="project" value="InterPro"/>
</dbReference>
<dbReference type="PROSITE" id="PS01313">
    <property type="entry name" value="LIPB"/>
    <property type="match status" value="1"/>
</dbReference>
<dbReference type="InterPro" id="IPR000544">
    <property type="entry name" value="Octanoyltransferase"/>
</dbReference>
<feature type="binding site" evidence="7">
    <location>
        <begin position="142"/>
        <end position="144"/>
    </location>
    <ligand>
        <name>substrate</name>
    </ligand>
</feature>
<keyword evidence="3 5" id="KW-0012">Acyltransferase</keyword>
<dbReference type="PANTHER" id="PTHR10993">
    <property type="entry name" value="OCTANOYLTRANSFERASE"/>
    <property type="match status" value="1"/>
</dbReference>
<evidence type="ECO:0000256" key="5">
    <source>
        <dbReference type="PIRNR" id="PIRNR016262"/>
    </source>
</evidence>
<evidence type="ECO:0000256" key="8">
    <source>
        <dbReference type="PIRSR" id="PIRSR016262-3"/>
    </source>
</evidence>
<evidence type="ECO:0000256" key="3">
    <source>
        <dbReference type="ARBA" id="ARBA00023315"/>
    </source>
</evidence>
<name>A0A0K1QCX8_9BACT</name>
<dbReference type="GO" id="GO:0033819">
    <property type="term" value="F:lipoyl(octanoyl) transferase activity"/>
    <property type="evidence" value="ECO:0007669"/>
    <property type="project" value="UniProtKB-EC"/>
</dbReference>
<feature type="domain" description="BPL/LPL catalytic" evidence="9">
    <location>
        <begin position="3"/>
        <end position="212"/>
    </location>
</feature>
<dbReference type="UniPathway" id="UPA00538">
    <property type="reaction ID" value="UER00592"/>
</dbReference>
<dbReference type="Gene3D" id="3.30.930.10">
    <property type="entry name" value="Bira Bifunctional Protein, Domain 2"/>
    <property type="match status" value="1"/>
</dbReference>